<dbReference type="PROSITE" id="PS50893">
    <property type="entry name" value="ABC_TRANSPORTER_2"/>
    <property type="match status" value="2"/>
</dbReference>
<dbReference type="InterPro" id="IPR003593">
    <property type="entry name" value="AAA+_ATPase"/>
</dbReference>
<organism evidence="6 7">
    <name type="scientific">Spartinivicinus marinus</name>
    <dbReference type="NCBI Taxonomy" id="2994442"/>
    <lineage>
        <taxon>Bacteria</taxon>
        <taxon>Pseudomonadati</taxon>
        <taxon>Pseudomonadota</taxon>
        <taxon>Gammaproteobacteria</taxon>
        <taxon>Oceanospirillales</taxon>
        <taxon>Zooshikellaceae</taxon>
        <taxon>Spartinivicinus</taxon>
    </lineage>
</organism>
<proteinExistence type="inferred from homology"/>
<dbReference type="InterPro" id="IPR003439">
    <property type="entry name" value="ABC_transporter-like_ATP-bd"/>
</dbReference>
<dbReference type="PANTHER" id="PTHR43776:SF7">
    <property type="entry name" value="D,D-DIPEPTIDE TRANSPORT ATP-BINDING PROTEIN DDPF-RELATED"/>
    <property type="match status" value="1"/>
</dbReference>
<evidence type="ECO:0000256" key="3">
    <source>
        <dbReference type="ARBA" id="ARBA00022741"/>
    </source>
</evidence>
<gene>
    <name evidence="6" type="ORF">H0A36_22325</name>
</gene>
<keyword evidence="2" id="KW-0813">Transport</keyword>
<dbReference type="SUPFAM" id="SSF52540">
    <property type="entry name" value="P-loop containing nucleoside triphosphate hydrolases"/>
    <property type="match status" value="2"/>
</dbReference>
<dbReference type="InterPro" id="IPR013563">
    <property type="entry name" value="Oligopep_ABC_C"/>
</dbReference>
<dbReference type="EMBL" id="JACCKB010000049">
    <property type="protein sequence ID" value="NYZ68757.1"/>
    <property type="molecule type" value="Genomic_DNA"/>
</dbReference>
<dbReference type="Proteomes" id="UP000569732">
    <property type="component" value="Unassembled WGS sequence"/>
</dbReference>
<dbReference type="Pfam" id="PF08352">
    <property type="entry name" value="oligo_HPY"/>
    <property type="match status" value="2"/>
</dbReference>
<dbReference type="AlphaFoldDB" id="A0A853IH34"/>
<dbReference type="InterPro" id="IPR050319">
    <property type="entry name" value="ABC_transp_ATP-bind"/>
</dbReference>
<dbReference type="Pfam" id="PF00005">
    <property type="entry name" value="ABC_tran"/>
    <property type="match status" value="2"/>
</dbReference>
<keyword evidence="4 6" id="KW-0067">ATP-binding</keyword>
<evidence type="ECO:0000259" key="5">
    <source>
        <dbReference type="PROSITE" id="PS50893"/>
    </source>
</evidence>
<dbReference type="SMART" id="SM00382">
    <property type="entry name" value="AAA"/>
    <property type="match status" value="2"/>
</dbReference>
<evidence type="ECO:0000313" key="6">
    <source>
        <dbReference type="EMBL" id="NYZ68757.1"/>
    </source>
</evidence>
<dbReference type="InterPro" id="IPR027417">
    <property type="entry name" value="P-loop_NTPase"/>
</dbReference>
<dbReference type="GO" id="GO:0055085">
    <property type="term" value="P:transmembrane transport"/>
    <property type="evidence" value="ECO:0007669"/>
    <property type="project" value="UniProtKB-ARBA"/>
</dbReference>
<dbReference type="GO" id="GO:0015833">
    <property type="term" value="P:peptide transport"/>
    <property type="evidence" value="ECO:0007669"/>
    <property type="project" value="InterPro"/>
</dbReference>
<dbReference type="GO" id="GO:0016887">
    <property type="term" value="F:ATP hydrolysis activity"/>
    <property type="evidence" value="ECO:0007669"/>
    <property type="project" value="InterPro"/>
</dbReference>
<dbReference type="Gene3D" id="3.40.50.300">
    <property type="entry name" value="P-loop containing nucleotide triphosphate hydrolases"/>
    <property type="match status" value="2"/>
</dbReference>
<dbReference type="PANTHER" id="PTHR43776">
    <property type="entry name" value="TRANSPORT ATP-BINDING PROTEIN"/>
    <property type="match status" value="1"/>
</dbReference>
<comment type="caution">
    <text evidence="6">The sequence shown here is derived from an EMBL/GenBank/DDBJ whole genome shotgun (WGS) entry which is preliminary data.</text>
</comment>
<accession>A0A853IH34</accession>
<keyword evidence="3" id="KW-0547">Nucleotide-binding</keyword>
<evidence type="ECO:0000256" key="1">
    <source>
        <dbReference type="ARBA" id="ARBA00005417"/>
    </source>
</evidence>
<comment type="similarity">
    <text evidence="1">Belongs to the ABC transporter superfamily.</text>
</comment>
<dbReference type="CDD" id="cd03257">
    <property type="entry name" value="ABC_NikE_OppD_transporters"/>
    <property type="match status" value="2"/>
</dbReference>
<dbReference type="RefSeq" id="WP_180570757.1">
    <property type="nucleotide sequence ID" value="NZ_JACCKB010000049.1"/>
</dbReference>
<dbReference type="FunFam" id="3.40.50.300:FF:000016">
    <property type="entry name" value="Oligopeptide ABC transporter ATP-binding component"/>
    <property type="match status" value="2"/>
</dbReference>
<evidence type="ECO:0000313" key="7">
    <source>
        <dbReference type="Proteomes" id="UP000569732"/>
    </source>
</evidence>
<dbReference type="NCBIfam" id="NF008453">
    <property type="entry name" value="PRK11308.1"/>
    <property type="match status" value="2"/>
</dbReference>
<feature type="domain" description="ABC transporter" evidence="5">
    <location>
        <begin position="287"/>
        <end position="527"/>
    </location>
</feature>
<dbReference type="InterPro" id="IPR017871">
    <property type="entry name" value="ABC_transporter-like_CS"/>
</dbReference>
<sequence>MSESLLQVAELSVSFHQANQTFTAVNKVNFTINHSETLALVGESGSGKSVTAQSILQLLPPAPACQTSGKALWNGENLLVAPTETIRKVRGNDIAMIFQEPMTSLNPLHSIAKQIGEIIQLHQPGISKAEIKQQTLELLEQVEIHNAKQRLNAYPHELSGGQRQRVMIAMALANKPKLLIADEPTTALDVTVQLQILKLIEQLQVELEMAILLISHDLNLVQHVAHKVAVMKDGNIVESGPCDTLFKHPNHPYTQLLINAEPTGTPIPIDKEAKPILAAKQLKVWFPLTAGIFKRTFDFIKAVEPTDLIIKQGETLGVVGESGSGKSTLGFALLKLIPSEGDIHFNSQAISSLNQHEFRPLRRDIQIVFQDPFGSLNPRMSIGQIIGEGLSIHQSQLAVEDIDLEICQTLSEVGLDPSIRHRYPHEFSGGQRQRIAIARALILKPKLIILDEPTSALDRTVQTQIVSLLRNLQQKYQLSYLFISHDLAVVKAMSHRIMVMQKGQCIETGETHDIFHQPNHPYTKALIEAAFL</sequence>
<feature type="domain" description="ABC transporter" evidence="5">
    <location>
        <begin position="6"/>
        <end position="258"/>
    </location>
</feature>
<protein>
    <submittedName>
        <fullName evidence="6">ABC transporter ATP-binding protein</fullName>
    </submittedName>
</protein>
<keyword evidence="7" id="KW-1185">Reference proteome</keyword>
<name>A0A853IH34_9GAMM</name>
<dbReference type="PROSITE" id="PS00211">
    <property type="entry name" value="ABC_TRANSPORTER_1"/>
    <property type="match status" value="2"/>
</dbReference>
<dbReference type="NCBIfam" id="NF007739">
    <property type="entry name" value="PRK10419.1"/>
    <property type="match status" value="2"/>
</dbReference>
<dbReference type="GO" id="GO:0005524">
    <property type="term" value="F:ATP binding"/>
    <property type="evidence" value="ECO:0007669"/>
    <property type="project" value="UniProtKB-KW"/>
</dbReference>
<reference evidence="6 7" key="1">
    <citation type="submission" date="2020-07" db="EMBL/GenBank/DDBJ databases">
        <title>Endozoicomonas sp. nov., isolated from sediment.</title>
        <authorList>
            <person name="Gu T."/>
        </authorList>
    </citation>
    <scope>NUCLEOTIDE SEQUENCE [LARGE SCALE GENOMIC DNA]</scope>
    <source>
        <strain evidence="6 7">SM1973</strain>
    </source>
</reference>
<evidence type="ECO:0000256" key="2">
    <source>
        <dbReference type="ARBA" id="ARBA00022448"/>
    </source>
</evidence>
<evidence type="ECO:0000256" key="4">
    <source>
        <dbReference type="ARBA" id="ARBA00022840"/>
    </source>
</evidence>